<gene>
    <name evidence="4" type="ORF">TSIB3V08_LOCUS7938</name>
</gene>
<accession>A0A7R9B0Y6</accession>
<reference evidence="4" key="1">
    <citation type="submission" date="2020-11" db="EMBL/GenBank/DDBJ databases">
        <authorList>
            <person name="Tran Van P."/>
        </authorList>
    </citation>
    <scope>NUCLEOTIDE SEQUENCE</scope>
</reference>
<dbReference type="InterPro" id="IPR027806">
    <property type="entry name" value="HARBI1_dom"/>
</dbReference>
<keyword evidence="2" id="KW-0479">Metal-binding</keyword>
<proteinExistence type="predicted"/>
<dbReference type="GO" id="GO:0046872">
    <property type="term" value="F:metal ion binding"/>
    <property type="evidence" value="ECO:0007669"/>
    <property type="project" value="UniProtKB-KW"/>
</dbReference>
<comment type="cofactor">
    <cofactor evidence="1">
        <name>a divalent metal cation</name>
        <dbReference type="ChEBI" id="CHEBI:60240"/>
    </cofactor>
</comment>
<protein>
    <recommendedName>
        <fullName evidence="3">DDE Tnp4 domain-containing protein</fullName>
    </recommendedName>
</protein>
<name>A0A7R9B0Y6_TIMSH</name>
<dbReference type="Pfam" id="PF13359">
    <property type="entry name" value="DDE_Tnp_4"/>
    <property type="match status" value="1"/>
</dbReference>
<dbReference type="AlphaFoldDB" id="A0A7R9B0Y6"/>
<evidence type="ECO:0000256" key="1">
    <source>
        <dbReference type="ARBA" id="ARBA00001968"/>
    </source>
</evidence>
<organism evidence="4">
    <name type="scientific">Timema shepardi</name>
    <name type="common">Walking stick</name>
    <dbReference type="NCBI Taxonomy" id="629360"/>
    <lineage>
        <taxon>Eukaryota</taxon>
        <taxon>Metazoa</taxon>
        <taxon>Ecdysozoa</taxon>
        <taxon>Arthropoda</taxon>
        <taxon>Hexapoda</taxon>
        <taxon>Insecta</taxon>
        <taxon>Pterygota</taxon>
        <taxon>Neoptera</taxon>
        <taxon>Polyneoptera</taxon>
        <taxon>Phasmatodea</taxon>
        <taxon>Timematodea</taxon>
        <taxon>Timematoidea</taxon>
        <taxon>Timematidae</taxon>
        <taxon>Timema</taxon>
    </lineage>
</organism>
<evidence type="ECO:0000256" key="2">
    <source>
        <dbReference type="ARBA" id="ARBA00022723"/>
    </source>
</evidence>
<evidence type="ECO:0000313" key="4">
    <source>
        <dbReference type="EMBL" id="CAD7263871.1"/>
    </source>
</evidence>
<sequence>MTLIHNSPLDSPEGRYTACHCWTRNCVERLFGVMKSKWRCLLKEGILKYAPPTAGRIITACTVLNNMMRHYRIEEPQQLVEEVPLLHAEHNEVPPAIATNVRAGIVQRYFQ</sequence>
<evidence type="ECO:0000259" key="3">
    <source>
        <dbReference type="Pfam" id="PF13359"/>
    </source>
</evidence>
<dbReference type="EMBL" id="OC003913">
    <property type="protein sequence ID" value="CAD7263871.1"/>
    <property type="molecule type" value="Genomic_DNA"/>
</dbReference>
<feature type="domain" description="DDE Tnp4" evidence="3">
    <location>
        <begin position="6"/>
        <end position="66"/>
    </location>
</feature>